<dbReference type="RefSeq" id="WP_342028832.1">
    <property type="nucleotide sequence ID" value="NZ_FPCK01000001.1"/>
</dbReference>
<feature type="domain" description="Flagellar M-ring C-terminal" evidence="12">
    <location>
        <begin position="245"/>
        <end position="406"/>
    </location>
</feature>
<dbReference type="Pfam" id="PF08345">
    <property type="entry name" value="YscJ_FliF_C"/>
    <property type="match status" value="1"/>
</dbReference>
<name>A0A1I7MYH3_9HYPH</name>
<evidence type="ECO:0000256" key="1">
    <source>
        <dbReference type="ARBA" id="ARBA00004117"/>
    </source>
</evidence>
<sequence length="554" mass="58704">MDSLQTLINRIGMARLAAMAVVAVLIMGFFAFLVARAQTPNMSPLYSGLSLEDSSAIISELESANVPFQLRGDGDTILVPRDQITTLRMNLAGEGLPTRGQVGYEIFDQQSTLGATSFVQNINNVRALEGELARTISSLARIKGARVHLVLPERELFRRERKDPSASIVLSVRGALSNGEIRAIQHLVASAIEGLSPQRVSIVDDAGNLLASGTEAEGVGAMAGQTEERILSYENRLRTRVEDMLANVVGAGRARVEVAAELDFNRSTVTNETFDPEGQVVRSTQTREAQNQSGAAAGQVTVANELPGASGDGAANGSNEQGNSAEEVVNYEISKKTETAVTEAGALKRLSVAVVVDGTYTDDGAGNFTYAPRSADEISQILTLVRSAVGYSAERGDSVDVVNMQFAERPELTPAGTGADAGLLDFTRDDLMNGAEMAVTLLIALALLFFVLRPLLKKVMSPEAETLALPATVEFGSSQTLDAEGNVVMMGNDGQPMTPEAAAQAAAIAQSNWVEDAKALGEQQLQQLKSVGTLVEENPKQAALIVRGWLTNAA</sequence>
<dbReference type="InterPro" id="IPR013556">
    <property type="entry name" value="Flag_M-ring_C"/>
</dbReference>
<dbReference type="NCBIfam" id="TIGR00206">
    <property type="entry name" value="fliF"/>
    <property type="match status" value="1"/>
</dbReference>
<comment type="subcellular location">
    <subcellularLocation>
        <location evidence="1 9">Bacterial flagellum basal body</location>
    </subcellularLocation>
    <subcellularLocation>
        <location evidence="2">Cell membrane</location>
        <topology evidence="2">Multi-pass membrane protein</topology>
    </subcellularLocation>
</comment>
<dbReference type="InterPro" id="IPR000067">
    <property type="entry name" value="FlgMring_FliF"/>
</dbReference>
<proteinExistence type="inferred from homology"/>
<dbReference type="AlphaFoldDB" id="A0A1I7MYH3"/>
<gene>
    <name evidence="13" type="ORF">SAMN05216456_0268</name>
</gene>
<feature type="transmembrane region" description="Helical" evidence="10">
    <location>
        <begin position="437"/>
        <end position="456"/>
    </location>
</feature>
<keyword evidence="13" id="KW-0966">Cell projection</keyword>
<dbReference type="Pfam" id="PF01514">
    <property type="entry name" value="YscJ_FliF"/>
    <property type="match status" value="1"/>
</dbReference>
<keyword evidence="5 10" id="KW-0812">Transmembrane</keyword>
<dbReference type="InterPro" id="IPR043427">
    <property type="entry name" value="YscJ/FliF"/>
</dbReference>
<evidence type="ECO:0000256" key="8">
    <source>
        <dbReference type="ARBA" id="ARBA00023143"/>
    </source>
</evidence>
<dbReference type="InterPro" id="IPR045851">
    <property type="entry name" value="AMP-bd_C_sf"/>
</dbReference>
<evidence type="ECO:0000313" key="14">
    <source>
        <dbReference type="Proteomes" id="UP000199074"/>
    </source>
</evidence>
<dbReference type="PANTHER" id="PTHR30046">
    <property type="entry name" value="FLAGELLAR M-RING PROTEIN"/>
    <property type="match status" value="1"/>
</dbReference>
<keyword evidence="7 10" id="KW-0472">Membrane</keyword>
<comment type="similarity">
    <text evidence="3 9">Belongs to the FliF family.</text>
</comment>
<comment type="function">
    <text evidence="9">The M ring may be actively involved in energy transduction.</text>
</comment>
<dbReference type="GO" id="GO:0071973">
    <property type="term" value="P:bacterial-type flagellum-dependent cell motility"/>
    <property type="evidence" value="ECO:0007669"/>
    <property type="project" value="InterPro"/>
</dbReference>
<dbReference type="PRINTS" id="PR01009">
    <property type="entry name" value="FLGMRINGFLIF"/>
</dbReference>
<dbReference type="PANTHER" id="PTHR30046:SF0">
    <property type="entry name" value="FLAGELLAR M-RING PROTEIN"/>
    <property type="match status" value="1"/>
</dbReference>
<keyword evidence="6 10" id="KW-1133">Transmembrane helix</keyword>
<dbReference type="PIRSF" id="PIRSF004862">
    <property type="entry name" value="FliF"/>
    <property type="match status" value="1"/>
</dbReference>
<organism evidence="13 14">
    <name type="scientific">Devosia crocina</name>
    <dbReference type="NCBI Taxonomy" id="429728"/>
    <lineage>
        <taxon>Bacteria</taxon>
        <taxon>Pseudomonadati</taxon>
        <taxon>Pseudomonadota</taxon>
        <taxon>Alphaproteobacteria</taxon>
        <taxon>Hyphomicrobiales</taxon>
        <taxon>Devosiaceae</taxon>
        <taxon>Devosia</taxon>
    </lineage>
</organism>
<keyword evidence="4" id="KW-1003">Cell membrane</keyword>
<dbReference type="GO" id="GO:0005886">
    <property type="term" value="C:plasma membrane"/>
    <property type="evidence" value="ECO:0007669"/>
    <property type="project" value="UniProtKB-SubCell"/>
</dbReference>
<keyword evidence="14" id="KW-1185">Reference proteome</keyword>
<dbReference type="Gene3D" id="3.30.300.30">
    <property type="match status" value="1"/>
</dbReference>
<evidence type="ECO:0000256" key="6">
    <source>
        <dbReference type="ARBA" id="ARBA00022989"/>
    </source>
</evidence>
<evidence type="ECO:0000256" key="3">
    <source>
        <dbReference type="ARBA" id="ARBA00007971"/>
    </source>
</evidence>
<keyword evidence="13" id="KW-0282">Flagellum</keyword>
<evidence type="ECO:0000256" key="4">
    <source>
        <dbReference type="ARBA" id="ARBA00022475"/>
    </source>
</evidence>
<evidence type="ECO:0000256" key="10">
    <source>
        <dbReference type="SAM" id="Phobius"/>
    </source>
</evidence>
<dbReference type="EMBL" id="FPCK01000001">
    <property type="protein sequence ID" value="SFV27395.1"/>
    <property type="molecule type" value="Genomic_DNA"/>
</dbReference>
<keyword evidence="13" id="KW-0969">Cilium</keyword>
<evidence type="ECO:0000259" key="12">
    <source>
        <dbReference type="Pfam" id="PF08345"/>
    </source>
</evidence>
<evidence type="ECO:0000259" key="11">
    <source>
        <dbReference type="Pfam" id="PF01514"/>
    </source>
</evidence>
<feature type="domain" description="Flagellar M-ring N-terminal" evidence="11">
    <location>
        <begin position="38"/>
        <end position="211"/>
    </location>
</feature>
<evidence type="ECO:0000256" key="7">
    <source>
        <dbReference type="ARBA" id="ARBA00023136"/>
    </source>
</evidence>
<accession>A0A1I7MYH3</accession>
<evidence type="ECO:0000256" key="9">
    <source>
        <dbReference type="PIRNR" id="PIRNR004862"/>
    </source>
</evidence>
<keyword evidence="8 9" id="KW-0975">Bacterial flagellum</keyword>
<dbReference type="InterPro" id="IPR006182">
    <property type="entry name" value="FliF_N_dom"/>
</dbReference>
<feature type="transmembrane region" description="Helical" evidence="10">
    <location>
        <begin position="12"/>
        <end position="35"/>
    </location>
</feature>
<protein>
    <recommendedName>
        <fullName evidence="9">Flagellar M-ring protein</fullName>
    </recommendedName>
</protein>
<dbReference type="GO" id="GO:0009431">
    <property type="term" value="C:bacterial-type flagellum basal body, MS ring"/>
    <property type="evidence" value="ECO:0007669"/>
    <property type="project" value="InterPro"/>
</dbReference>
<evidence type="ECO:0000313" key="13">
    <source>
        <dbReference type="EMBL" id="SFV27395.1"/>
    </source>
</evidence>
<dbReference type="STRING" id="429728.SAMN05216456_0268"/>
<reference evidence="13 14" key="1">
    <citation type="submission" date="2016-10" db="EMBL/GenBank/DDBJ databases">
        <authorList>
            <person name="de Groot N.N."/>
        </authorList>
    </citation>
    <scope>NUCLEOTIDE SEQUENCE [LARGE SCALE GENOMIC DNA]</scope>
    <source>
        <strain evidence="13 14">IPL20</strain>
    </source>
</reference>
<evidence type="ECO:0000256" key="5">
    <source>
        <dbReference type="ARBA" id="ARBA00022692"/>
    </source>
</evidence>
<evidence type="ECO:0000256" key="2">
    <source>
        <dbReference type="ARBA" id="ARBA00004651"/>
    </source>
</evidence>
<dbReference type="Proteomes" id="UP000199074">
    <property type="component" value="Unassembled WGS sequence"/>
</dbReference>
<dbReference type="GO" id="GO:0003774">
    <property type="term" value="F:cytoskeletal motor activity"/>
    <property type="evidence" value="ECO:0007669"/>
    <property type="project" value="InterPro"/>
</dbReference>